<keyword evidence="4" id="KW-0411">Iron-sulfur</keyword>
<dbReference type="PATRIC" id="fig|1434121.4.peg.787"/>
<dbReference type="Proteomes" id="UP000056925">
    <property type="component" value="Chromosome"/>
</dbReference>
<evidence type="ECO:0000256" key="3">
    <source>
        <dbReference type="ARBA" id="ARBA00023004"/>
    </source>
</evidence>
<evidence type="ECO:0000256" key="4">
    <source>
        <dbReference type="ARBA" id="ARBA00023014"/>
    </source>
</evidence>
<proteinExistence type="predicted"/>
<dbReference type="GO" id="GO:0046872">
    <property type="term" value="F:metal ion binding"/>
    <property type="evidence" value="ECO:0007669"/>
    <property type="project" value="UniProtKB-KW"/>
</dbReference>
<name>A0A0E3KQW8_METTE</name>
<sequence length="331" mass="36399">MDAELNAFIKAYLISIGSVRVDSSLLPDQHSSMATAGPGAGCSSVFLRSGDKRVRLAINDSSPLCIMPEDEHVVVVKGEEVIARGVLELPLCHCPEQAYITLSEKCVYDCQFCPVPKMQGGIKDSAKVHRMVAEAYATGQLKAISLTNGVAVSPEKEVRRAAEIVKQLTREYDLPIGVSLYPTKTSSEELYSAGACEIKYNVETMDPVLFRRFCPDLSLDSVLDSLDTAVDVFGRNRVSSNFIIGLGESDETVRRGIKQLTERCIIPILRPISPHPLRKDVKNITRPSAERLLKLGNMLRNMLDRNSLCADKAQTMCLLCTGCDLTPHRDL</sequence>
<feature type="domain" description="Radical SAM core" evidence="5">
    <location>
        <begin position="92"/>
        <end position="305"/>
    </location>
</feature>
<dbReference type="InterPro" id="IPR034422">
    <property type="entry name" value="HydE/PylB-like"/>
</dbReference>
<evidence type="ECO:0000256" key="2">
    <source>
        <dbReference type="ARBA" id="ARBA00022723"/>
    </source>
</evidence>
<gene>
    <name evidence="6" type="ORF">MSTHC_0632</name>
</gene>
<dbReference type="Gene3D" id="3.20.20.70">
    <property type="entry name" value="Aldolase class I"/>
    <property type="match status" value="1"/>
</dbReference>
<evidence type="ECO:0000256" key="1">
    <source>
        <dbReference type="ARBA" id="ARBA00022691"/>
    </source>
</evidence>
<dbReference type="AlphaFoldDB" id="A0A0E3KQW8"/>
<dbReference type="GO" id="GO:0051536">
    <property type="term" value="F:iron-sulfur cluster binding"/>
    <property type="evidence" value="ECO:0007669"/>
    <property type="project" value="UniProtKB-KW"/>
</dbReference>
<dbReference type="InterPro" id="IPR013785">
    <property type="entry name" value="Aldolase_TIM"/>
</dbReference>
<organism evidence="6 7">
    <name type="scientific">Methanosarcina thermophila CHTI-55</name>
    <dbReference type="NCBI Taxonomy" id="1434121"/>
    <lineage>
        <taxon>Archaea</taxon>
        <taxon>Methanobacteriati</taxon>
        <taxon>Methanobacteriota</taxon>
        <taxon>Stenosarchaea group</taxon>
        <taxon>Methanomicrobia</taxon>
        <taxon>Methanosarcinales</taxon>
        <taxon>Methanosarcinaceae</taxon>
        <taxon>Methanosarcina</taxon>
    </lineage>
</organism>
<dbReference type="PROSITE" id="PS51918">
    <property type="entry name" value="RADICAL_SAM"/>
    <property type="match status" value="1"/>
</dbReference>
<protein>
    <submittedName>
        <fullName evidence="6">Biotin synthase-related enzyme</fullName>
    </submittedName>
</protein>
<dbReference type="Pfam" id="PF04055">
    <property type="entry name" value="Radical_SAM"/>
    <property type="match status" value="1"/>
</dbReference>
<keyword evidence="3" id="KW-0408">Iron</keyword>
<accession>A0A0E3KQW8</accession>
<dbReference type="KEGG" id="mthe:MSTHC_0632"/>
<keyword evidence="1" id="KW-0949">S-adenosyl-L-methionine</keyword>
<dbReference type="SFLD" id="SFLDS00029">
    <property type="entry name" value="Radical_SAM"/>
    <property type="match status" value="1"/>
</dbReference>
<dbReference type="GeneID" id="41601917"/>
<dbReference type="SUPFAM" id="SSF102114">
    <property type="entry name" value="Radical SAM enzymes"/>
    <property type="match status" value="1"/>
</dbReference>
<dbReference type="EMBL" id="CP009502">
    <property type="protein sequence ID" value="AKB14950.1"/>
    <property type="molecule type" value="Genomic_DNA"/>
</dbReference>
<dbReference type="PANTHER" id="PTHR43726:SF1">
    <property type="entry name" value="BIOTIN SYNTHASE"/>
    <property type="match status" value="1"/>
</dbReference>
<evidence type="ECO:0000313" key="7">
    <source>
        <dbReference type="Proteomes" id="UP000056925"/>
    </source>
</evidence>
<dbReference type="RefSeq" id="WP_148704354.1">
    <property type="nucleotide sequence ID" value="NZ_CP009502.1"/>
</dbReference>
<reference evidence="6 7" key="1">
    <citation type="submission" date="2014-07" db="EMBL/GenBank/DDBJ databases">
        <title>Methanogenic archaea and the global carbon cycle.</title>
        <authorList>
            <person name="Henriksen J.R."/>
            <person name="Luke J."/>
            <person name="Reinhart S."/>
            <person name="Benedict M.N."/>
            <person name="Youngblut N.D."/>
            <person name="Metcalf M.E."/>
            <person name="Whitaker R.J."/>
            <person name="Metcalf W.W."/>
        </authorList>
    </citation>
    <scope>NUCLEOTIDE SEQUENCE [LARGE SCALE GENOMIC DNA]</scope>
    <source>
        <strain evidence="6 7">CHTI-55</strain>
    </source>
</reference>
<dbReference type="HOGENOM" id="CLU_838411_0_0_2"/>
<dbReference type="InterPro" id="IPR006638">
    <property type="entry name" value="Elp3/MiaA/NifB-like_rSAM"/>
</dbReference>
<dbReference type="GO" id="GO:0016740">
    <property type="term" value="F:transferase activity"/>
    <property type="evidence" value="ECO:0007669"/>
    <property type="project" value="TreeGrafter"/>
</dbReference>
<evidence type="ECO:0000313" key="6">
    <source>
        <dbReference type="EMBL" id="AKB14950.1"/>
    </source>
</evidence>
<dbReference type="InterPro" id="IPR058240">
    <property type="entry name" value="rSAM_sf"/>
</dbReference>
<keyword evidence="2" id="KW-0479">Metal-binding</keyword>
<dbReference type="SMART" id="SM00729">
    <property type="entry name" value="Elp3"/>
    <property type="match status" value="1"/>
</dbReference>
<dbReference type="InterPro" id="IPR007197">
    <property type="entry name" value="rSAM"/>
</dbReference>
<evidence type="ECO:0000259" key="5">
    <source>
        <dbReference type="PROSITE" id="PS51918"/>
    </source>
</evidence>
<dbReference type="PANTHER" id="PTHR43726">
    <property type="entry name" value="3-METHYLORNITHINE SYNTHASE"/>
    <property type="match status" value="1"/>
</dbReference>